<dbReference type="GO" id="GO:0005524">
    <property type="term" value="F:ATP binding"/>
    <property type="evidence" value="ECO:0007669"/>
    <property type="project" value="UniProtKB-KW"/>
</dbReference>
<dbReference type="PANTHER" id="PTHR47958">
    <property type="entry name" value="ATP-DEPENDENT RNA HELICASE DBP3"/>
    <property type="match status" value="1"/>
</dbReference>
<dbReference type="EC" id="3.6.4.13" evidence="1"/>
<evidence type="ECO:0000259" key="7">
    <source>
        <dbReference type="PROSITE" id="PS51194"/>
    </source>
</evidence>
<dbReference type="InterPro" id="IPR027417">
    <property type="entry name" value="P-loop_NTPase"/>
</dbReference>
<dbReference type="GO" id="GO:0003724">
    <property type="term" value="F:RNA helicase activity"/>
    <property type="evidence" value="ECO:0007669"/>
    <property type="project" value="UniProtKB-EC"/>
</dbReference>
<accession>A0A4W5PIN3</accession>
<sequence length="283" mass="31808">ITDFEEGNHSLYQRYSPGKAELNLNSDHATLYLFPFTGYNGIAQAQSGTGKTATFAISILQQLDIEQKGTQALVLYIQKVILALGDYMGAACHACIRGTNVLVVGTPGWVFDMLNRRYTDEYLNSAFPLVMILTSVSPNSAYVVLLSATMPTDVLEETSRSSCVLLLPSHFFQKWKLNTLFIFLNTSIKVDWLTGKIHSRDFTISALHGDMDQKESDVIMREFRADSSRVLITTDLMARGIDVQQVSLVINYDLATNRENYVQSLTKWKLCSDCIVFGKWTWT</sequence>
<evidence type="ECO:0000256" key="3">
    <source>
        <dbReference type="ARBA" id="ARBA00022801"/>
    </source>
</evidence>
<evidence type="ECO:0000256" key="1">
    <source>
        <dbReference type="ARBA" id="ARBA00012552"/>
    </source>
</evidence>
<keyword evidence="4" id="KW-0347">Helicase</keyword>
<feature type="domain" description="Helicase C-terminal" evidence="7">
    <location>
        <begin position="172"/>
        <end position="283"/>
    </location>
</feature>
<dbReference type="AlphaFoldDB" id="A0A4W5PIN3"/>
<organism evidence="8 9">
    <name type="scientific">Hucho hucho</name>
    <name type="common">huchen</name>
    <dbReference type="NCBI Taxonomy" id="62062"/>
    <lineage>
        <taxon>Eukaryota</taxon>
        <taxon>Metazoa</taxon>
        <taxon>Chordata</taxon>
        <taxon>Craniata</taxon>
        <taxon>Vertebrata</taxon>
        <taxon>Euteleostomi</taxon>
        <taxon>Actinopterygii</taxon>
        <taxon>Neopterygii</taxon>
        <taxon>Teleostei</taxon>
        <taxon>Protacanthopterygii</taxon>
        <taxon>Salmoniformes</taxon>
        <taxon>Salmonidae</taxon>
        <taxon>Salmoninae</taxon>
        <taxon>Hucho</taxon>
    </lineage>
</organism>
<evidence type="ECO:0000256" key="2">
    <source>
        <dbReference type="ARBA" id="ARBA00022741"/>
    </source>
</evidence>
<dbReference type="PROSITE" id="PS51194">
    <property type="entry name" value="HELICASE_CTER"/>
    <property type="match status" value="1"/>
</dbReference>
<keyword evidence="5" id="KW-0067">ATP-binding</keyword>
<dbReference type="Pfam" id="PF00270">
    <property type="entry name" value="DEAD"/>
    <property type="match status" value="1"/>
</dbReference>
<dbReference type="GeneTree" id="ENSGT00940000153783"/>
<evidence type="ECO:0000256" key="4">
    <source>
        <dbReference type="ARBA" id="ARBA00022806"/>
    </source>
</evidence>
<evidence type="ECO:0000313" key="9">
    <source>
        <dbReference type="Proteomes" id="UP000314982"/>
    </source>
</evidence>
<reference evidence="8" key="3">
    <citation type="submission" date="2025-09" db="UniProtKB">
        <authorList>
            <consortium name="Ensembl"/>
        </authorList>
    </citation>
    <scope>IDENTIFICATION</scope>
</reference>
<protein>
    <recommendedName>
        <fullName evidence="1">RNA helicase</fullName>
        <ecNumber evidence="1">3.6.4.13</ecNumber>
    </recommendedName>
</protein>
<feature type="domain" description="Helicase ATP-binding" evidence="6">
    <location>
        <begin position="32"/>
        <end position="168"/>
    </location>
</feature>
<reference evidence="8" key="2">
    <citation type="submission" date="2025-08" db="UniProtKB">
        <authorList>
            <consortium name="Ensembl"/>
        </authorList>
    </citation>
    <scope>IDENTIFICATION</scope>
</reference>
<proteinExistence type="predicted"/>
<evidence type="ECO:0000313" key="8">
    <source>
        <dbReference type="Ensembl" id="ENSHHUP00000064456.1"/>
    </source>
</evidence>
<dbReference type="GO" id="GO:0016787">
    <property type="term" value="F:hydrolase activity"/>
    <property type="evidence" value="ECO:0007669"/>
    <property type="project" value="UniProtKB-KW"/>
</dbReference>
<dbReference type="STRING" id="62062.ENSHHUP00000064456"/>
<dbReference type="PROSITE" id="PS51192">
    <property type="entry name" value="HELICASE_ATP_BIND_1"/>
    <property type="match status" value="1"/>
</dbReference>
<dbReference type="InterPro" id="IPR014001">
    <property type="entry name" value="Helicase_ATP-bd"/>
</dbReference>
<dbReference type="CDD" id="cd18787">
    <property type="entry name" value="SF2_C_DEAD"/>
    <property type="match status" value="1"/>
</dbReference>
<evidence type="ECO:0000259" key="6">
    <source>
        <dbReference type="PROSITE" id="PS51192"/>
    </source>
</evidence>
<keyword evidence="3" id="KW-0378">Hydrolase</keyword>
<dbReference type="SUPFAM" id="SSF52540">
    <property type="entry name" value="P-loop containing nucleoside triphosphate hydrolases"/>
    <property type="match status" value="1"/>
</dbReference>
<reference evidence="9" key="1">
    <citation type="submission" date="2018-06" db="EMBL/GenBank/DDBJ databases">
        <title>Genome assembly of Danube salmon.</title>
        <authorList>
            <person name="Macqueen D.J."/>
            <person name="Gundappa M.K."/>
        </authorList>
    </citation>
    <scope>NUCLEOTIDE SEQUENCE [LARGE SCALE GENOMIC DNA]</scope>
</reference>
<name>A0A4W5PIN3_9TELE</name>
<evidence type="ECO:0000256" key="5">
    <source>
        <dbReference type="ARBA" id="ARBA00022840"/>
    </source>
</evidence>
<dbReference type="GO" id="GO:0003676">
    <property type="term" value="F:nucleic acid binding"/>
    <property type="evidence" value="ECO:0007669"/>
    <property type="project" value="InterPro"/>
</dbReference>
<keyword evidence="2" id="KW-0547">Nucleotide-binding</keyword>
<dbReference type="SMART" id="SM00487">
    <property type="entry name" value="DEXDc"/>
    <property type="match status" value="1"/>
</dbReference>
<dbReference type="Proteomes" id="UP000314982">
    <property type="component" value="Unassembled WGS sequence"/>
</dbReference>
<keyword evidence="9" id="KW-1185">Reference proteome</keyword>
<dbReference type="InterPro" id="IPR001650">
    <property type="entry name" value="Helicase_C-like"/>
</dbReference>
<dbReference type="SMART" id="SM00490">
    <property type="entry name" value="HELICc"/>
    <property type="match status" value="1"/>
</dbReference>
<dbReference type="Gene3D" id="3.40.50.300">
    <property type="entry name" value="P-loop containing nucleotide triphosphate hydrolases"/>
    <property type="match status" value="2"/>
</dbReference>
<dbReference type="Pfam" id="PF00271">
    <property type="entry name" value="Helicase_C"/>
    <property type="match status" value="1"/>
</dbReference>
<dbReference type="Ensembl" id="ENSHHUT00000066642.1">
    <property type="protein sequence ID" value="ENSHHUP00000064456.1"/>
    <property type="gene ID" value="ENSHHUG00000038040.1"/>
</dbReference>
<dbReference type="InterPro" id="IPR011545">
    <property type="entry name" value="DEAD/DEAH_box_helicase_dom"/>
</dbReference>